<accession>A0A9P8XST5</accession>
<evidence type="ECO:0000256" key="1">
    <source>
        <dbReference type="SAM" id="MobiDB-lite"/>
    </source>
</evidence>
<organism evidence="2 3">
    <name type="scientific">Microdochium trichocladiopsis</name>
    <dbReference type="NCBI Taxonomy" id="1682393"/>
    <lineage>
        <taxon>Eukaryota</taxon>
        <taxon>Fungi</taxon>
        <taxon>Dikarya</taxon>
        <taxon>Ascomycota</taxon>
        <taxon>Pezizomycotina</taxon>
        <taxon>Sordariomycetes</taxon>
        <taxon>Xylariomycetidae</taxon>
        <taxon>Xylariales</taxon>
        <taxon>Microdochiaceae</taxon>
        <taxon>Microdochium</taxon>
    </lineage>
</organism>
<dbReference type="OrthoDB" id="10477067at2759"/>
<evidence type="ECO:0000313" key="3">
    <source>
        <dbReference type="Proteomes" id="UP000756346"/>
    </source>
</evidence>
<name>A0A9P8XST5_9PEZI</name>
<dbReference type="RefSeq" id="XP_046004696.1">
    <property type="nucleotide sequence ID" value="XM_046155857.1"/>
</dbReference>
<dbReference type="GeneID" id="70185403"/>
<evidence type="ECO:0000313" key="2">
    <source>
        <dbReference type="EMBL" id="KAH7012431.1"/>
    </source>
</evidence>
<sequence length="383" mass="43172">MVTSAVISKDASSQGASLMKLPPKLRDQIWAIFYANICLPRVICHATGKATNAEPLDEHSDGYMSRPRRPKGTPVTTTITYDINAAPTMTCRSLYEEVWPVIWSNLQLHLTRNAHASDHHNLGIIPVELRNNIRHVFCGQDAARIIRKYLRQDDSYDPQSLLHYPVPLPAQVLDMVVDESRKAVEIYQNMTPQAKAEQWLTDPERGRSFDMLHAMLNEAKAKIKAEAKRGSTGISLDSDFEYPRQTFIDKLWPHTPGANWGHGDWAGSLIDPQGYKEQYEGPVPPTAVHLFTGGRNEVWKTIMRNMRACAMERRETLVDIATEHRKARREGLKKIAEIGERCSVMLEGEIRLATTLTSKVSEQWALDPAVEGGTMLLNIDPRA</sequence>
<proteinExistence type="predicted"/>
<feature type="region of interest" description="Disordered" evidence="1">
    <location>
        <begin position="55"/>
        <end position="75"/>
    </location>
</feature>
<protein>
    <submittedName>
        <fullName evidence="2">Uncharacterized protein</fullName>
    </submittedName>
</protein>
<reference evidence="2" key="1">
    <citation type="journal article" date="2021" name="Nat. Commun.">
        <title>Genetic determinants of endophytism in the Arabidopsis root mycobiome.</title>
        <authorList>
            <person name="Mesny F."/>
            <person name="Miyauchi S."/>
            <person name="Thiergart T."/>
            <person name="Pickel B."/>
            <person name="Atanasova L."/>
            <person name="Karlsson M."/>
            <person name="Huettel B."/>
            <person name="Barry K.W."/>
            <person name="Haridas S."/>
            <person name="Chen C."/>
            <person name="Bauer D."/>
            <person name="Andreopoulos W."/>
            <person name="Pangilinan J."/>
            <person name="LaButti K."/>
            <person name="Riley R."/>
            <person name="Lipzen A."/>
            <person name="Clum A."/>
            <person name="Drula E."/>
            <person name="Henrissat B."/>
            <person name="Kohler A."/>
            <person name="Grigoriev I.V."/>
            <person name="Martin F.M."/>
            <person name="Hacquard S."/>
        </authorList>
    </citation>
    <scope>NUCLEOTIDE SEQUENCE</scope>
    <source>
        <strain evidence="2">MPI-CAGE-CH-0230</strain>
    </source>
</reference>
<dbReference type="EMBL" id="JAGTJQ010000014">
    <property type="protein sequence ID" value="KAH7012431.1"/>
    <property type="molecule type" value="Genomic_DNA"/>
</dbReference>
<dbReference type="Proteomes" id="UP000756346">
    <property type="component" value="Unassembled WGS sequence"/>
</dbReference>
<dbReference type="AlphaFoldDB" id="A0A9P8XST5"/>
<keyword evidence="3" id="KW-1185">Reference proteome</keyword>
<gene>
    <name evidence="2" type="ORF">B0I36DRAFT_339153</name>
</gene>
<comment type="caution">
    <text evidence="2">The sequence shown here is derived from an EMBL/GenBank/DDBJ whole genome shotgun (WGS) entry which is preliminary data.</text>
</comment>